<evidence type="ECO:0000313" key="11">
    <source>
        <dbReference type="Proteomes" id="UP000176405"/>
    </source>
</evidence>
<dbReference type="STRING" id="1797780.A3E45_02375"/>
<dbReference type="Pfam" id="PF01195">
    <property type="entry name" value="Pept_tRNA_hydro"/>
    <property type="match status" value="1"/>
</dbReference>
<dbReference type="GO" id="GO:0004045">
    <property type="term" value="F:peptidyl-tRNA hydrolase activity"/>
    <property type="evidence" value="ECO:0007669"/>
    <property type="project" value="UniProtKB-UniRule"/>
</dbReference>
<dbReference type="InterPro" id="IPR018171">
    <property type="entry name" value="Pept_tRNA_hydro_CS"/>
</dbReference>
<gene>
    <name evidence="7" type="primary">pth</name>
    <name evidence="10" type="ORF">A3E45_02375</name>
</gene>
<comment type="caution">
    <text evidence="7">Lacks conserved residue(s) required for the propagation of feature annotation.</text>
</comment>
<evidence type="ECO:0000256" key="1">
    <source>
        <dbReference type="ARBA" id="ARBA00013260"/>
    </source>
</evidence>
<comment type="function">
    <text evidence="7">Hydrolyzes ribosome-free peptidyl-tRNAs (with 1 or more amino acids incorporated), which drop off the ribosome during protein synthesis, or as a result of ribosome stalling.</text>
</comment>
<comment type="caution">
    <text evidence="10">The sequence shown here is derived from an EMBL/GenBank/DDBJ whole genome shotgun (WGS) entry which is preliminary data.</text>
</comment>
<dbReference type="Proteomes" id="UP000176405">
    <property type="component" value="Unassembled WGS sequence"/>
</dbReference>
<name>A0A1F5K1Y8_9BACT</name>
<accession>A0A1F5K1Y8</accession>
<dbReference type="InterPro" id="IPR001328">
    <property type="entry name" value="Pept_tRNA_hydro"/>
</dbReference>
<evidence type="ECO:0000256" key="7">
    <source>
        <dbReference type="HAMAP-Rule" id="MF_00083"/>
    </source>
</evidence>
<dbReference type="InterPro" id="IPR036416">
    <property type="entry name" value="Pept_tRNA_hydro_sf"/>
</dbReference>
<comment type="subcellular location">
    <subcellularLocation>
        <location evidence="7">Cytoplasm</location>
    </subcellularLocation>
</comment>
<dbReference type="EC" id="3.1.1.29" evidence="1 7"/>
<keyword evidence="2 7" id="KW-0820">tRNA-binding</keyword>
<dbReference type="CDD" id="cd00462">
    <property type="entry name" value="PTH"/>
    <property type="match status" value="1"/>
</dbReference>
<evidence type="ECO:0000313" key="10">
    <source>
        <dbReference type="EMBL" id="OGE34798.1"/>
    </source>
</evidence>
<evidence type="ECO:0000256" key="2">
    <source>
        <dbReference type="ARBA" id="ARBA00022555"/>
    </source>
</evidence>
<comment type="similarity">
    <text evidence="5 7 9">Belongs to the PTH family.</text>
</comment>
<evidence type="ECO:0000256" key="3">
    <source>
        <dbReference type="ARBA" id="ARBA00022801"/>
    </source>
</evidence>
<feature type="binding site" evidence="7">
    <location>
        <position position="72"/>
    </location>
    <ligand>
        <name>tRNA</name>
        <dbReference type="ChEBI" id="CHEBI:17843"/>
    </ligand>
</feature>
<comment type="subunit">
    <text evidence="7">Monomer.</text>
</comment>
<keyword evidence="3 7" id="KW-0378">Hydrolase</keyword>
<dbReference type="GO" id="GO:0006515">
    <property type="term" value="P:protein quality control for misfolded or incompletely synthesized proteins"/>
    <property type="evidence" value="ECO:0007669"/>
    <property type="project" value="UniProtKB-UniRule"/>
</dbReference>
<evidence type="ECO:0000256" key="6">
    <source>
        <dbReference type="ARBA" id="ARBA00050038"/>
    </source>
</evidence>
<sequence length="199" mass="22500">MKLIIGLGNPGEKYENTRHNLGFRVVEELADKFMVHGSWFMEEKFKSEILKIHELPAMNSELILVKPQTHMNASGIAVSKIAKYFKVPFSDIVIIHDELDLPLGKIKVRVGGSAAGHRGVESIIEALGDDKFTRVRLGIGTLHSQRSERDRQRADTERFVLELFEAVEKPKVKHMIKQAVEALEIILDKGEESAQNQFN</sequence>
<dbReference type="SUPFAM" id="SSF53178">
    <property type="entry name" value="Peptidyl-tRNA hydrolase-like"/>
    <property type="match status" value="1"/>
</dbReference>
<dbReference type="AlphaFoldDB" id="A0A1F5K1Y8"/>
<keyword evidence="7" id="KW-0963">Cytoplasm</keyword>
<dbReference type="FunFam" id="3.40.50.1470:FF:000001">
    <property type="entry name" value="Peptidyl-tRNA hydrolase"/>
    <property type="match status" value="1"/>
</dbReference>
<dbReference type="GO" id="GO:0005737">
    <property type="term" value="C:cytoplasm"/>
    <property type="evidence" value="ECO:0007669"/>
    <property type="project" value="UniProtKB-SubCell"/>
</dbReference>
<feature type="active site" description="Proton acceptor" evidence="7">
    <location>
        <position position="19"/>
    </location>
</feature>
<dbReference type="Gene3D" id="3.40.50.1470">
    <property type="entry name" value="Peptidyl-tRNA hydrolase"/>
    <property type="match status" value="1"/>
</dbReference>
<keyword evidence="4 7" id="KW-0694">RNA-binding</keyword>
<organism evidence="10 11">
    <name type="scientific">Candidatus Daviesbacteria bacterium RIFCSPHIGHO2_12_FULL_43_11</name>
    <dbReference type="NCBI Taxonomy" id="1797780"/>
    <lineage>
        <taxon>Bacteria</taxon>
        <taxon>Candidatus Daviesiibacteriota</taxon>
    </lineage>
</organism>
<dbReference type="PANTHER" id="PTHR17224:SF1">
    <property type="entry name" value="PEPTIDYL-TRNA HYDROLASE"/>
    <property type="match status" value="1"/>
</dbReference>
<feature type="site" description="Discriminates between blocked and unblocked aminoacyl-tRNA" evidence="7">
    <location>
        <position position="9"/>
    </location>
</feature>
<evidence type="ECO:0000256" key="9">
    <source>
        <dbReference type="RuleBase" id="RU004320"/>
    </source>
</evidence>
<evidence type="ECO:0000256" key="8">
    <source>
        <dbReference type="RuleBase" id="RU000673"/>
    </source>
</evidence>
<comment type="function">
    <text evidence="7">Catalyzes the release of premature peptidyl moieties from peptidyl-tRNA molecules trapped in stalled 50S ribosomal subunits, and thus maintains levels of free tRNAs and 50S ribosomes.</text>
</comment>
<evidence type="ECO:0000256" key="4">
    <source>
        <dbReference type="ARBA" id="ARBA00022884"/>
    </source>
</evidence>
<proteinExistence type="inferred from homology"/>
<dbReference type="HAMAP" id="MF_00083">
    <property type="entry name" value="Pept_tRNA_hydro_bact"/>
    <property type="match status" value="1"/>
</dbReference>
<reference evidence="10 11" key="1">
    <citation type="journal article" date="2016" name="Nat. Commun.">
        <title>Thousands of microbial genomes shed light on interconnected biogeochemical processes in an aquifer system.</title>
        <authorList>
            <person name="Anantharaman K."/>
            <person name="Brown C.T."/>
            <person name="Hug L.A."/>
            <person name="Sharon I."/>
            <person name="Castelle C.J."/>
            <person name="Probst A.J."/>
            <person name="Thomas B.C."/>
            <person name="Singh A."/>
            <person name="Wilkins M.J."/>
            <person name="Karaoz U."/>
            <person name="Brodie E.L."/>
            <person name="Williams K.H."/>
            <person name="Hubbard S.S."/>
            <person name="Banfield J.F."/>
        </authorList>
    </citation>
    <scope>NUCLEOTIDE SEQUENCE [LARGE SCALE GENOMIC DNA]</scope>
</reference>
<dbReference type="PANTHER" id="PTHR17224">
    <property type="entry name" value="PEPTIDYL-TRNA HYDROLASE"/>
    <property type="match status" value="1"/>
</dbReference>
<dbReference type="EMBL" id="MFDH01000032">
    <property type="protein sequence ID" value="OGE34798.1"/>
    <property type="molecule type" value="Genomic_DNA"/>
</dbReference>
<dbReference type="PROSITE" id="PS01195">
    <property type="entry name" value="PEPT_TRNA_HYDROL_1"/>
    <property type="match status" value="1"/>
</dbReference>
<evidence type="ECO:0000256" key="5">
    <source>
        <dbReference type="ARBA" id="ARBA00038063"/>
    </source>
</evidence>
<protein>
    <recommendedName>
        <fullName evidence="6 7">Peptidyl-tRNA hydrolase</fullName>
        <shortName evidence="7">Pth</shortName>
        <ecNumber evidence="1 7">3.1.1.29</ecNumber>
    </recommendedName>
</protein>
<dbReference type="GO" id="GO:0000049">
    <property type="term" value="F:tRNA binding"/>
    <property type="evidence" value="ECO:0007669"/>
    <property type="project" value="UniProtKB-UniRule"/>
</dbReference>
<feature type="site" description="Stabilizes the basic form of H active site to accept a proton" evidence="7">
    <location>
        <position position="97"/>
    </location>
</feature>
<feature type="binding site" evidence="7">
    <location>
        <position position="14"/>
    </location>
    <ligand>
        <name>tRNA</name>
        <dbReference type="ChEBI" id="CHEBI:17843"/>
    </ligand>
</feature>
<comment type="catalytic activity">
    <reaction evidence="7 8">
        <text>an N-acyl-L-alpha-aminoacyl-tRNA + H2O = an N-acyl-L-amino acid + a tRNA + H(+)</text>
        <dbReference type="Rhea" id="RHEA:54448"/>
        <dbReference type="Rhea" id="RHEA-COMP:10123"/>
        <dbReference type="Rhea" id="RHEA-COMP:13883"/>
        <dbReference type="ChEBI" id="CHEBI:15377"/>
        <dbReference type="ChEBI" id="CHEBI:15378"/>
        <dbReference type="ChEBI" id="CHEBI:59874"/>
        <dbReference type="ChEBI" id="CHEBI:78442"/>
        <dbReference type="ChEBI" id="CHEBI:138191"/>
        <dbReference type="EC" id="3.1.1.29"/>
    </reaction>
</comment>
<dbReference type="NCBIfam" id="TIGR00447">
    <property type="entry name" value="pth"/>
    <property type="match status" value="1"/>
</dbReference>
<dbReference type="GO" id="GO:0072344">
    <property type="term" value="P:rescue of stalled ribosome"/>
    <property type="evidence" value="ECO:0007669"/>
    <property type="project" value="UniProtKB-UniRule"/>
</dbReference>